<dbReference type="GO" id="GO:0003700">
    <property type="term" value="F:DNA-binding transcription factor activity"/>
    <property type="evidence" value="ECO:0007669"/>
    <property type="project" value="InterPro"/>
</dbReference>
<evidence type="ECO:0000259" key="1">
    <source>
        <dbReference type="PROSITE" id="PS01124"/>
    </source>
</evidence>
<dbReference type="AlphaFoldDB" id="G5K4N7"/>
<dbReference type="Gene3D" id="1.10.10.60">
    <property type="entry name" value="Homeodomain-like"/>
    <property type="match status" value="1"/>
</dbReference>
<sequence length="340" mass="39276">MAVFDLKHIHALHSLTHLPILLMSSDYELIHSYGNLEYLSPYYQVIKEASMTLDADFSFLEGLLEESFLLFPISNYIICIGPFYSRKLEKSYQETLANQFLSQYPIRTLKDLLDYMAIVPTFSLAQIRSLLITIDAYFQTHFEQECQDKINQLQHHAQKITTDLHSLKHLNHELRDSYQLPDAFTYLNHIMELVKLGNSDLLKKEINHIPISQVSTTAISNLRAEKDLAIVYLSRLVELGFSENTHNTQSYDLAKQYLRMIEEATNPIDVFRIRAAAILSFSDSLNNKSISDKQQLYQCILSYVANHLYDKLKVSDIANHLYISDSHLRAIFKKYAGISL</sequence>
<comment type="caution">
    <text evidence="2">The sequence shown here is derived from an EMBL/GenBank/DDBJ whole genome shotgun (WGS) entry which is preliminary data.</text>
</comment>
<dbReference type="GO" id="GO:0043565">
    <property type="term" value="F:sequence-specific DNA binding"/>
    <property type="evidence" value="ECO:0007669"/>
    <property type="project" value="InterPro"/>
</dbReference>
<evidence type="ECO:0000313" key="3">
    <source>
        <dbReference type="Proteomes" id="UP000003330"/>
    </source>
</evidence>
<dbReference type="EMBL" id="AEUX02000007">
    <property type="protein sequence ID" value="EHI69053.1"/>
    <property type="molecule type" value="Genomic_DNA"/>
</dbReference>
<dbReference type="InterPro" id="IPR018060">
    <property type="entry name" value="HTH_AraC"/>
</dbReference>
<organism evidence="2 3">
    <name type="scientific">Streptococcus ictaluri 707-05</name>
    <dbReference type="NCBI Taxonomy" id="764299"/>
    <lineage>
        <taxon>Bacteria</taxon>
        <taxon>Bacillati</taxon>
        <taxon>Bacillota</taxon>
        <taxon>Bacilli</taxon>
        <taxon>Lactobacillales</taxon>
        <taxon>Streptococcaceae</taxon>
        <taxon>Streptococcus</taxon>
    </lineage>
</organism>
<reference evidence="2 3" key="1">
    <citation type="journal article" date="2014" name="Int. J. Syst. Evol. Microbiol.">
        <title>Phylogenomics and the dynamic genome evolution of the genus Streptococcus.</title>
        <authorList>
            <consortium name="The Broad Institute Genome Sequencing Platform"/>
            <person name="Richards V.P."/>
            <person name="Palmer S.R."/>
            <person name="Pavinski Bitar P.D."/>
            <person name="Qin X."/>
            <person name="Weinstock G.M."/>
            <person name="Highlander S.K."/>
            <person name="Town C.D."/>
            <person name="Burne R.A."/>
            <person name="Stanhope M.J."/>
        </authorList>
    </citation>
    <scope>NUCLEOTIDE SEQUENCE [LARGE SCALE GENOMIC DNA]</scope>
    <source>
        <strain evidence="2 3">707-05</strain>
    </source>
</reference>
<dbReference type="STRING" id="764299.STRIC_1774"/>
<proteinExistence type="predicted"/>
<dbReference type="PROSITE" id="PS01124">
    <property type="entry name" value="HTH_ARAC_FAMILY_2"/>
    <property type="match status" value="1"/>
</dbReference>
<evidence type="ECO:0000313" key="2">
    <source>
        <dbReference type="EMBL" id="EHI69053.1"/>
    </source>
</evidence>
<protein>
    <submittedName>
        <fullName evidence="2">YSIRK-targeted surface antigen transcriptional regulator</fullName>
    </submittedName>
</protein>
<dbReference type="eggNOG" id="COG2207">
    <property type="taxonomic scope" value="Bacteria"/>
</dbReference>
<keyword evidence="3" id="KW-1185">Reference proteome</keyword>
<feature type="domain" description="HTH araC/xylS-type" evidence="1">
    <location>
        <begin position="298"/>
        <end position="340"/>
    </location>
</feature>
<dbReference type="Proteomes" id="UP000003330">
    <property type="component" value="Unassembled WGS sequence"/>
</dbReference>
<name>G5K4N7_9STRE</name>
<gene>
    <name evidence="2" type="ORF">STRIC_1774</name>
</gene>
<accession>G5K4N7</accession>